<evidence type="ECO:0000256" key="2">
    <source>
        <dbReference type="ARBA" id="ARBA00022670"/>
    </source>
</evidence>
<feature type="region of interest" description="Disordered" evidence="7">
    <location>
        <begin position="107"/>
        <end position="127"/>
    </location>
</feature>
<evidence type="ECO:0000256" key="7">
    <source>
        <dbReference type="SAM" id="MobiDB-lite"/>
    </source>
</evidence>
<proteinExistence type="inferred from homology"/>
<keyword evidence="10" id="KW-1185">Reference proteome</keyword>
<evidence type="ECO:0000256" key="5">
    <source>
        <dbReference type="ARBA" id="ARBA00022807"/>
    </source>
</evidence>
<evidence type="ECO:0000313" key="10">
    <source>
        <dbReference type="Proteomes" id="UP000091956"/>
    </source>
</evidence>
<feature type="compositionally biased region" description="Polar residues" evidence="7">
    <location>
        <begin position="222"/>
        <end position="247"/>
    </location>
</feature>
<dbReference type="PROSITE" id="PS00973">
    <property type="entry name" value="USP_2"/>
    <property type="match status" value="1"/>
</dbReference>
<feature type="compositionally biased region" description="Low complexity" evidence="7">
    <location>
        <begin position="345"/>
        <end position="359"/>
    </location>
</feature>
<feature type="compositionally biased region" description="Polar residues" evidence="7">
    <location>
        <begin position="112"/>
        <end position="127"/>
    </location>
</feature>
<dbReference type="GO" id="GO:0016579">
    <property type="term" value="P:protein deubiquitination"/>
    <property type="evidence" value="ECO:0007669"/>
    <property type="project" value="InterPro"/>
</dbReference>
<dbReference type="PANTHER" id="PTHR24006">
    <property type="entry name" value="UBIQUITIN CARBOXYL-TERMINAL HYDROLASE"/>
    <property type="match status" value="1"/>
</dbReference>
<keyword evidence="4 6" id="KW-0378">Hydrolase</keyword>
<dbReference type="GO" id="GO:0004843">
    <property type="term" value="F:cysteine-type deubiquitinase activity"/>
    <property type="evidence" value="ECO:0007669"/>
    <property type="project" value="UniProtKB-UniRule"/>
</dbReference>
<dbReference type="InterPro" id="IPR028889">
    <property type="entry name" value="USP"/>
</dbReference>
<evidence type="ECO:0000256" key="6">
    <source>
        <dbReference type="RuleBase" id="RU366025"/>
    </source>
</evidence>
<feature type="compositionally biased region" description="Polar residues" evidence="7">
    <location>
        <begin position="258"/>
        <end position="292"/>
    </location>
</feature>
<dbReference type="InterPro" id="IPR038765">
    <property type="entry name" value="Papain-like_cys_pep_sf"/>
</dbReference>
<feature type="domain" description="USP" evidence="8">
    <location>
        <begin position="426"/>
        <end position="806"/>
    </location>
</feature>
<dbReference type="Proteomes" id="UP000091956">
    <property type="component" value="Unassembled WGS sequence"/>
</dbReference>
<keyword evidence="3 6" id="KW-0833">Ubl conjugation pathway</keyword>
<dbReference type="RefSeq" id="XP_018130062.2">
    <property type="nucleotide sequence ID" value="XM_018275233.2"/>
</dbReference>
<organism evidence="9 10">
    <name type="scientific">Pseudogymnoascus verrucosus</name>
    <dbReference type="NCBI Taxonomy" id="342668"/>
    <lineage>
        <taxon>Eukaryota</taxon>
        <taxon>Fungi</taxon>
        <taxon>Dikarya</taxon>
        <taxon>Ascomycota</taxon>
        <taxon>Pezizomycotina</taxon>
        <taxon>Leotiomycetes</taxon>
        <taxon>Thelebolales</taxon>
        <taxon>Thelebolaceae</taxon>
        <taxon>Pseudogymnoascus</taxon>
    </lineage>
</organism>
<feature type="region of interest" description="Disordered" evidence="7">
    <location>
        <begin position="558"/>
        <end position="578"/>
    </location>
</feature>
<dbReference type="EMBL" id="KV460229">
    <property type="protein sequence ID" value="OBT96329.2"/>
    <property type="molecule type" value="Genomic_DNA"/>
</dbReference>
<dbReference type="PANTHER" id="PTHR24006:SF687">
    <property type="entry name" value="UBIQUITIN CARBOXYL-TERMINAL HYDROLASE 10"/>
    <property type="match status" value="1"/>
</dbReference>
<dbReference type="GO" id="GO:0006508">
    <property type="term" value="P:proteolysis"/>
    <property type="evidence" value="ECO:0007669"/>
    <property type="project" value="UniProtKB-KW"/>
</dbReference>
<reference evidence="10" key="2">
    <citation type="journal article" date="2018" name="Nat. Commun.">
        <title>Extreme sensitivity to ultraviolet light in the fungal pathogen causing white-nose syndrome of bats.</title>
        <authorList>
            <person name="Palmer J.M."/>
            <person name="Drees K.P."/>
            <person name="Foster J.T."/>
            <person name="Lindner D.L."/>
        </authorList>
    </citation>
    <scope>NUCLEOTIDE SEQUENCE [LARGE SCALE GENOMIC DNA]</scope>
    <source>
        <strain evidence="10">UAMH 10579</strain>
    </source>
</reference>
<comment type="catalytic activity">
    <reaction evidence="1 6">
        <text>Thiol-dependent hydrolysis of ester, thioester, amide, peptide and isopeptide bonds formed by the C-terminal Gly of ubiquitin (a 76-residue protein attached to proteins as an intracellular targeting signal).</text>
        <dbReference type="EC" id="3.4.19.12"/>
    </reaction>
</comment>
<evidence type="ECO:0000256" key="3">
    <source>
        <dbReference type="ARBA" id="ARBA00022786"/>
    </source>
</evidence>
<evidence type="ECO:0000259" key="8">
    <source>
        <dbReference type="PROSITE" id="PS50235"/>
    </source>
</evidence>
<dbReference type="GeneID" id="28839159"/>
<reference evidence="9 10" key="1">
    <citation type="submission" date="2016-03" db="EMBL/GenBank/DDBJ databases">
        <title>Comparative genomics of Pseudogymnoascus destructans, the fungus causing white-nose syndrome of bats.</title>
        <authorList>
            <person name="Palmer J.M."/>
            <person name="Drees K.P."/>
            <person name="Foster J.T."/>
            <person name="Lindner D.L."/>
        </authorList>
    </citation>
    <scope>NUCLEOTIDE SEQUENCE [LARGE SCALE GENOMIC DNA]</scope>
    <source>
        <strain evidence="9 10">UAMH 10579</strain>
    </source>
</reference>
<dbReference type="PROSITE" id="PS50235">
    <property type="entry name" value="USP_3"/>
    <property type="match status" value="1"/>
</dbReference>
<dbReference type="GO" id="GO:0005829">
    <property type="term" value="C:cytosol"/>
    <property type="evidence" value="ECO:0007669"/>
    <property type="project" value="TreeGrafter"/>
</dbReference>
<dbReference type="Pfam" id="PF00443">
    <property type="entry name" value="UCH"/>
    <property type="match status" value="1"/>
</dbReference>
<dbReference type="PROSITE" id="PS00972">
    <property type="entry name" value="USP_1"/>
    <property type="match status" value="1"/>
</dbReference>
<dbReference type="InterPro" id="IPR050164">
    <property type="entry name" value="Peptidase_C19"/>
</dbReference>
<protein>
    <recommendedName>
        <fullName evidence="6">Ubiquitin carboxyl-terminal hydrolase</fullName>
        <ecNumber evidence="6">3.4.19.12</ecNumber>
    </recommendedName>
</protein>
<dbReference type="InterPro" id="IPR018200">
    <property type="entry name" value="USP_CS"/>
</dbReference>
<dbReference type="InterPro" id="IPR001394">
    <property type="entry name" value="Peptidase_C19_UCH"/>
</dbReference>
<dbReference type="SUPFAM" id="SSF54001">
    <property type="entry name" value="Cysteine proteinases"/>
    <property type="match status" value="1"/>
</dbReference>
<dbReference type="EC" id="3.4.19.12" evidence="6"/>
<keyword evidence="5 6" id="KW-0788">Thiol protease</keyword>
<evidence type="ECO:0000256" key="4">
    <source>
        <dbReference type="ARBA" id="ARBA00022801"/>
    </source>
</evidence>
<dbReference type="CDD" id="cd02257">
    <property type="entry name" value="Peptidase_C19"/>
    <property type="match status" value="1"/>
</dbReference>
<evidence type="ECO:0000313" key="9">
    <source>
        <dbReference type="EMBL" id="OBT96329.2"/>
    </source>
</evidence>
<name>A0A1B8GKG7_9PEZI</name>
<gene>
    <name evidence="9" type="ORF">VE01_05773</name>
</gene>
<sequence length="887" mass="96844">MMNSRHLPAGQGMHHDNRRRQYNQHGQHNQQHYPQHQQPPQQMYNAYYNQPYYPQQPPPPQYYNTGMPPNQYNPYAVYRGSPSMPYQQYQVPPVVSTPSYPHPLQPPAVVTTPYQPHVPTTPSSTRSSYIAPATIPAPAVPPPVAEVVVPAQLPPTFIPQLSAPLTPPPPVQEAPQFPAEIPDEEVSETRIPYWPQLPWYSRPDLSWPARSTKQKKRKAVPKQSTLVEQKDVQQPGQGDSMVSNTVDATEASVPRPETPSTTQAPSEHAPSTNPTTPSSAQATLQPAVSSAKSAHRSVPPPIMPALPRVLAKQSPISAEAKSDSPKGPSQDKKPESEVVANGPDAEAPQAEAEAATAEPTPAPSGPKSWANLFKGPTQAARLDTGVSGSSTTAAGFAKSNNESLADALVSFNANIHSGKISFLEPRGLVNTGNMCYMNSVLQVLVFCVPFYELLDQVGKRAAHSFKSDTPLIDAMIMFMREFPIIDSAVSVEKLRMRLKDNELEKYGDAFTPDFVYEVIRTLPRFASMRRGHQQDAEEFLGFLLEGLHDECVQVMQSTSSIDGSPNVPSSPAVSQAGSVSGEGANGWLEVGPKQKAAITRSSGTRLDSPITKIFGGTLRSVLRVPGLKDSVTMEPYQPLQLDIHLPSVHNIIDALKGLTKPETITGDFKSPRGSNVTATKQLSIETLPPMLILHLKRFQYDNSGGTQKIWKKVGYPLELEIPKEVFARQKQGGILNHGGLPRYRLTAVVYHHGKNASGGHYTVDVRRQDGREWVRLDDTVIRRVKSEDVAEGGSEEDPKVLAAALEAHNRDTIPTANIFAGMKMDDEDGEASEWKQVNGEKVNGAGKKWASVANGVAAAPAGKKAAAEKFGIKDNKVAYLLFYQRIE</sequence>
<feature type="compositionally biased region" description="Low complexity" evidence="7">
    <location>
        <begin position="23"/>
        <end position="38"/>
    </location>
</feature>
<evidence type="ECO:0000256" key="1">
    <source>
        <dbReference type="ARBA" id="ARBA00000707"/>
    </source>
</evidence>
<dbReference type="STRING" id="342668.A0A1B8GKG7"/>
<feature type="region of interest" description="Disordered" evidence="7">
    <location>
        <begin position="1"/>
        <end position="38"/>
    </location>
</feature>
<accession>A0A1B8GKG7</accession>
<feature type="compositionally biased region" description="Basic and acidic residues" evidence="7">
    <location>
        <begin position="320"/>
        <end position="336"/>
    </location>
</feature>
<dbReference type="GO" id="GO:0005634">
    <property type="term" value="C:nucleus"/>
    <property type="evidence" value="ECO:0007669"/>
    <property type="project" value="TreeGrafter"/>
</dbReference>
<dbReference type="AlphaFoldDB" id="A0A1B8GKG7"/>
<keyword evidence="2 6" id="KW-0645">Protease</keyword>
<dbReference type="Gene3D" id="3.90.70.10">
    <property type="entry name" value="Cysteine proteinases"/>
    <property type="match status" value="1"/>
</dbReference>
<feature type="region of interest" description="Disordered" evidence="7">
    <location>
        <begin position="204"/>
        <end position="372"/>
    </location>
</feature>
<comment type="similarity">
    <text evidence="6">Belongs to the peptidase C19 family.</text>
</comment>